<accession>A0A1F4UHI6</accession>
<sequence>MRVYRIRKTWAHAGGQNYASHADVIAPHWATALKAAREGRVTNWRAIDSWDSSNETYTEFEYLYEVKGQAKLPREPLKEIPTWFKERRNQCPPVPIPA</sequence>
<protein>
    <submittedName>
        <fullName evidence="1">Uncharacterized protein</fullName>
    </submittedName>
</protein>
<dbReference type="STRING" id="1802613.A2V54_02440"/>
<reference evidence="1 2" key="1">
    <citation type="journal article" date="2016" name="Nat. Commun.">
        <title>Thousands of microbial genomes shed light on interconnected biogeochemical processes in an aquifer system.</title>
        <authorList>
            <person name="Anantharaman K."/>
            <person name="Brown C.T."/>
            <person name="Hug L.A."/>
            <person name="Sharon I."/>
            <person name="Castelle C.J."/>
            <person name="Probst A.J."/>
            <person name="Thomas B.C."/>
            <person name="Singh A."/>
            <person name="Wilkins M.J."/>
            <person name="Karaoz U."/>
            <person name="Brodie E.L."/>
            <person name="Williams K.H."/>
            <person name="Hubbard S.S."/>
            <person name="Banfield J.F."/>
        </authorList>
    </citation>
    <scope>NUCLEOTIDE SEQUENCE [LARGE SCALE GENOMIC DNA]</scope>
</reference>
<proteinExistence type="predicted"/>
<evidence type="ECO:0000313" key="2">
    <source>
        <dbReference type="Proteomes" id="UP000176583"/>
    </source>
</evidence>
<evidence type="ECO:0000313" key="1">
    <source>
        <dbReference type="EMBL" id="OGC44270.1"/>
    </source>
</evidence>
<gene>
    <name evidence="1" type="ORF">A2V54_02440</name>
</gene>
<comment type="caution">
    <text evidence="1">The sequence shown here is derived from an EMBL/GenBank/DDBJ whole genome shotgun (WGS) entry which is preliminary data.</text>
</comment>
<dbReference type="AlphaFoldDB" id="A0A1F4UHI6"/>
<dbReference type="EMBL" id="MEUW01000023">
    <property type="protein sequence ID" value="OGC44270.1"/>
    <property type="molecule type" value="Genomic_DNA"/>
</dbReference>
<organism evidence="1 2">
    <name type="scientific">candidate division WWE3 bacterium RBG_19FT_COMBO_53_11</name>
    <dbReference type="NCBI Taxonomy" id="1802613"/>
    <lineage>
        <taxon>Bacteria</taxon>
        <taxon>Katanobacteria</taxon>
    </lineage>
</organism>
<name>A0A1F4UHI6_UNCKA</name>
<dbReference type="Proteomes" id="UP000176583">
    <property type="component" value="Unassembled WGS sequence"/>
</dbReference>